<dbReference type="Proteomes" id="UP001500459">
    <property type="component" value="Unassembled WGS sequence"/>
</dbReference>
<feature type="compositionally biased region" description="Basic and acidic residues" evidence="1">
    <location>
        <begin position="56"/>
        <end position="72"/>
    </location>
</feature>
<evidence type="ECO:0000313" key="2">
    <source>
        <dbReference type="EMBL" id="GAA4112316.1"/>
    </source>
</evidence>
<organism evidence="2 3">
    <name type="scientific">Aquimarina addita</name>
    <dbReference type="NCBI Taxonomy" id="870485"/>
    <lineage>
        <taxon>Bacteria</taxon>
        <taxon>Pseudomonadati</taxon>
        <taxon>Bacteroidota</taxon>
        <taxon>Flavobacteriia</taxon>
        <taxon>Flavobacteriales</taxon>
        <taxon>Flavobacteriaceae</taxon>
        <taxon>Aquimarina</taxon>
    </lineage>
</organism>
<comment type="caution">
    <text evidence="2">The sequence shown here is derived from an EMBL/GenBank/DDBJ whole genome shotgun (WGS) entry which is preliminary data.</text>
</comment>
<sequence>MKKKNVVGFDIVELCPNKVDRSSDFAAAKLYYKMLSYKFRKQDVGDDNENLYTNEESNKPNHLKFDDHEYEG</sequence>
<name>A0ABP7XEC8_9FLAO</name>
<accession>A0ABP7XEC8</accession>
<gene>
    <name evidence="2" type="ORF">GCM10022393_10680</name>
</gene>
<protein>
    <submittedName>
        <fullName evidence="2">Uncharacterized protein</fullName>
    </submittedName>
</protein>
<dbReference type="SUPFAM" id="SSF52768">
    <property type="entry name" value="Arginase/deacetylase"/>
    <property type="match status" value="1"/>
</dbReference>
<feature type="region of interest" description="Disordered" evidence="1">
    <location>
        <begin position="47"/>
        <end position="72"/>
    </location>
</feature>
<evidence type="ECO:0000256" key="1">
    <source>
        <dbReference type="SAM" id="MobiDB-lite"/>
    </source>
</evidence>
<proteinExistence type="predicted"/>
<dbReference type="EMBL" id="BAABCW010000003">
    <property type="protein sequence ID" value="GAA4112316.1"/>
    <property type="molecule type" value="Genomic_DNA"/>
</dbReference>
<evidence type="ECO:0000313" key="3">
    <source>
        <dbReference type="Proteomes" id="UP001500459"/>
    </source>
</evidence>
<reference evidence="3" key="1">
    <citation type="journal article" date="2019" name="Int. J. Syst. Evol. Microbiol.">
        <title>The Global Catalogue of Microorganisms (GCM) 10K type strain sequencing project: providing services to taxonomists for standard genome sequencing and annotation.</title>
        <authorList>
            <consortium name="The Broad Institute Genomics Platform"/>
            <consortium name="The Broad Institute Genome Sequencing Center for Infectious Disease"/>
            <person name="Wu L."/>
            <person name="Ma J."/>
        </authorList>
    </citation>
    <scope>NUCLEOTIDE SEQUENCE [LARGE SCALE GENOMIC DNA]</scope>
    <source>
        <strain evidence="3">JCM 17106</strain>
    </source>
</reference>
<dbReference type="InterPro" id="IPR023696">
    <property type="entry name" value="Ureohydrolase_dom_sf"/>
</dbReference>
<keyword evidence="3" id="KW-1185">Reference proteome</keyword>